<accession>A0ABD3FKJ3</accession>
<reference evidence="1 2" key="1">
    <citation type="submission" date="2024-09" db="EMBL/GenBank/DDBJ databases">
        <title>Genome sequencing and assembly of Phytophthora oleae, isolate VK10A, causative agent of rot of olive drupes.</title>
        <authorList>
            <person name="Conti Taguali S."/>
            <person name="Riolo M."/>
            <person name="La Spada F."/>
            <person name="Cacciola S.O."/>
            <person name="Dionisio G."/>
        </authorList>
    </citation>
    <scope>NUCLEOTIDE SEQUENCE [LARGE SCALE GENOMIC DNA]</scope>
    <source>
        <strain evidence="1 2">VK10A</strain>
    </source>
</reference>
<dbReference type="AlphaFoldDB" id="A0ABD3FKJ3"/>
<sequence length="119" mass="12923">MIDSMTLASTSSPTLGRSTLESLVFDGNVKWGAKVKKNLRKTGDSTSKNGKAHMNYRRATINPNSAWVTDDPLAPCPALESLRVTLAVVAPTDDTGTSIPYFRRIKSFSTAEMSSQVRT</sequence>
<evidence type="ECO:0000313" key="1">
    <source>
        <dbReference type="EMBL" id="KAL3666382.1"/>
    </source>
</evidence>
<dbReference type="EMBL" id="JBIMZQ010000017">
    <property type="protein sequence ID" value="KAL3666382.1"/>
    <property type="molecule type" value="Genomic_DNA"/>
</dbReference>
<evidence type="ECO:0000313" key="2">
    <source>
        <dbReference type="Proteomes" id="UP001632037"/>
    </source>
</evidence>
<proteinExistence type="predicted"/>
<comment type="caution">
    <text evidence="1">The sequence shown here is derived from an EMBL/GenBank/DDBJ whole genome shotgun (WGS) entry which is preliminary data.</text>
</comment>
<dbReference type="Proteomes" id="UP001632037">
    <property type="component" value="Unassembled WGS sequence"/>
</dbReference>
<gene>
    <name evidence="1" type="ORF">V7S43_008633</name>
</gene>
<keyword evidence="2" id="KW-1185">Reference proteome</keyword>
<name>A0ABD3FKJ3_9STRA</name>
<protein>
    <submittedName>
        <fullName evidence="1">Uncharacterized protein</fullName>
    </submittedName>
</protein>
<organism evidence="1 2">
    <name type="scientific">Phytophthora oleae</name>
    <dbReference type="NCBI Taxonomy" id="2107226"/>
    <lineage>
        <taxon>Eukaryota</taxon>
        <taxon>Sar</taxon>
        <taxon>Stramenopiles</taxon>
        <taxon>Oomycota</taxon>
        <taxon>Peronosporomycetes</taxon>
        <taxon>Peronosporales</taxon>
        <taxon>Peronosporaceae</taxon>
        <taxon>Phytophthora</taxon>
    </lineage>
</organism>